<evidence type="ECO:0000313" key="2">
    <source>
        <dbReference type="EMBL" id="KAK0623153.1"/>
    </source>
</evidence>
<feature type="compositionally biased region" description="Basic and acidic residues" evidence="1">
    <location>
        <begin position="149"/>
        <end position="168"/>
    </location>
</feature>
<comment type="caution">
    <text evidence="2">The sequence shown here is derived from an EMBL/GenBank/DDBJ whole genome shotgun (WGS) entry which is preliminary data.</text>
</comment>
<reference evidence="2" key="1">
    <citation type="submission" date="2023-06" db="EMBL/GenBank/DDBJ databases">
        <title>Genome-scale phylogeny and comparative genomics of the fungal order Sordariales.</title>
        <authorList>
            <consortium name="Lawrence Berkeley National Laboratory"/>
            <person name="Hensen N."/>
            <person name="Bonometti L."/>
            <person name="Westerberg I."/>
            <person name="Brannstrom I.O."/>
            <person name="Guillou S."/>
            <person name="Cros-Aarteil S."/>
            <person name="Calhoun S."/>
            <person name="Haridas S."/>
            <person name="Kuo A."/>
            <person name="Mondo S."/>
            <person name="Pangilinan J."/>
            <person name="Riley R."/>
            <person name="Labutti K."/>
            <person name="Andreopoulos B."/>
            <person name="Lipzen A."/>
            <person name="Chen C."/>
            <person name="Yanf M."/>
            <person name="Daum C."/>
            <person name="Ng V."/>
            <person name="Clum A."/>
            <person name="Steindorff A."/>
            <person name="Ohm R."/>
            <person name="Martin F."/>
            <person name="Silar P."/>
            <person name="Natvig D."/>
            <person name="Lalanne C."/>
            <person name="Gautier V."/>
            <person name="Ament-Velasquez S.L."/>
            <person name="Kruys A."/>
            <person name="Hutchinson M.I."/>
            <person name="Powell A.J."/>
            <person name="Barry K."/>
            <person name="Miller A.N."/>
            <person name="Grigoriev I.V."/>
            <person name="Debuchy R."/>
            <person name="Gladieux P."/>
            <person name="Thoren M.H."/>
            <person name="Johannesson H."/>
        </authorList>
    </citation>
    <scope>NUCLEOTIDE SEQUENCE</scope>
    <source>
        <strain evidence="2">CBS 606.72</strain>
    </source>
</reference>
<dbReference type="Proteomes" id="UP001175000">
    <property type="component" value="Unassembled WGS sequence"/>
</dbReference>
<gene>
    <name evidence="2" type="ORF">B0T14DRAFT_564545</name>
</gene>
<evidence type="ECO:0000313" key="3">
    <source>
        <dbReference type="Proteomes" id="UP001175000"/>
    </source>
</evidence>
<feature type="region of interest" description="Disordered" evidence="1">
    <location>
        <begin position="133"/>
        <end position="168"/>
    </location>
</feature>
<accession>A0AA40C3M5</accession>
<dbReference type="EMBL" id="JAULSU010000003">
    <property type="protein sequence ID" value="KAK0623153.1"/>
    <property type="molecule type" value="Genomic_DNA"/>
</dbReference>
<keyword evidence="3" id="KW-1185">Reference proteome</keyword>
<protein>
    <submittedName>
        <fullName evidence="2">Uncharacterized protein</fullName>
    </submittedName>
</protein>
<evidence type="ECO:0000256" key="1">
    <source>
        <dbReference type="SAM" id="MobiDB-lite"/>
    </source>
</evidence>
<sequence length="168" mass="17809">MVEAKLNMLALTAAVWTPGCLAVVVVRANYAAALRAKQIPCLTTSQSTSRSVAFLSRAVISAVPRATTQDDNQSTTRQTPLPALSALLSEDDTSPHQEALAAVNPPRRMGEGARAQVSLPFAEEEMLDQTVSIGDPLSLDPAGGPGKAMIEKPESRSKGRETRAPTTW</sequence>
<proteinExistence type="predicted"/>
<name>A0AA40C3M5_9PEZI</name>
<organism evidence="2 3">
    <name type="scientific">Immersiella caudata</name>
    <dbReference type="NCBI Taxonomy" id="314043"/>
    <lineage>
        <taxon>Eukaryota</taxon>
        <taxon>Fungi</taxon>
        <taxon>Dikarya</taxon>
        <taxon>Ascomycota</taxon>
        <taxon>Pezizomycotina</taxon>
        <taxon>Sordariomycetes</taxon>
        <taxon>Sordariomycetidae</taxon>
        <taxon>Sordariales</taxon>
        <taxon>Lasiosphaeriaceae</taxon>
        <taxon>Immersiella</taxon>
    </lineage>
</organism>
<dbReference type="AlphaFoldDB" id="A0AA40C3M5"/>